<feature type="transmembrane region" description="Helical" evidence="9">
    <location>
        <begin position="23"/>
        <end position="45"/>
    </location>
</feature>
<keyword evidence="4" id="KW-0997">Cell inner membrane</keyword>
<evidence type="ECO:0000313" key="11">
    <source>
        <dbReference type="EMBL" id="BBO67998.1"/>
    </source>
</evidence>
<evidence type="ECO:0000259" key="10">
    <source>
        <dbReference type="Pfam" id="PF04290"/>
    </source>
</evidence>
<evidence type="ECO:0000313" key="12">
    <source>
        <dbReference type="Proteomes" id="UP000427906"/>
    </source>
</evidence>
<evidence type="ECO:0000256" key="2">
    <source>
        <dbReference type="ARBA" id="ARBA00022448"/>
    </source>
</evidence>
<dbReference type="AlphaFoldDB" id="A0A5K7YG09"/>
<evidence type="ECO:0000256" key="4">
    <source>
        <dbReference type="ARBA" id="ARBA00022519"/>
    </source>
</evidence>
<dbReference type="Proteomes" id="UP000427906">
    <property type="component" value="Chromosome"/>
</dbReference>
<accession>A0A5K7YG09</accession>
<comment type="similarity">
    <text evidence="8">Belongs to the TRAP transporter small permease family.</text>
</comment>
<sequence>MLFMALIIFYDVGMRYLFNRPTFWAMEVSEYLLVYLAFAAAAGIQDRKSHIKMDYFHNKMSETARGYIDIIIYLGMVGFASAIIWTSARMTIIAYQYESSSNSTLEVPLWLPYGLVPLCMTLLVLQGAIDMAKAFKKGFFQ</sequence>
<feature type="domain" description="Tripartite ATP-independent periplasmic transporters DctQ component" evidence="10">
    <location>
        <begin position="4"/>
        <end position="136"/>
    </location>
</feature>
<protein>
    <recommendedName>
        <fullName evidence="10">Tripartite ATP-independent periplasmic transporters DctQ component domain-containing protein</fullName>
    </recommendedName>
</protein>
<name>A0A5K7YG09_9BACT</name>
<dbReference type="PANTHER" id="PTHR35011">
    <property type="entry name" value="2,3-DIKETO-L-GULONATE TRAP TRANSPORTER SMALL PERMEASE PROTEIN YIAM"/>
    <property type="match status" value="1"/>
</dbReference>
<evidence type="ECO:0000256" key="3">
    <source>
        <dbReference type="ARBA" id="ARBA00022475"/>
    </source>
</evidence>
<dbReference type="KEGG" id="dalk:DSCA_19280"/>
<comment type="subcellular location">
    <subcellularLocation>
        <location evidence="1">Cell inner membrane</location>
        <topology evidence="1">Multi-pass membrane protein</topology>
    </subcellularLocation>
</comment>
<evidence type="ECO:0000256" key="7">
    <source>
        <dbReference type="ARBA" id="ARBA00023136"/>
    </source>
</evidence>
<keyword evidence="2" id="KW-0813">Transport</keyword>
<gene>
    <name evidence="11" type="ORF">DSCA_19280</name>
</gene>
<evidence type="ECO:0000256" key="1">
    <source>
        <dbReference type="ARBA" id="ARBA00004429"/>
    </source>
</evidence>
<dbReference type="PANTHER" id="PTHR35011:SF2">
    <property type="entry name" value="2,3-DIKETO-L-GULONATE TRAP TRANSPORTER SMALL PERMEASE PROTEIN YIAM"/>
    <property type="match status" value="1"/>
</dbReference>
<dbReference type="GO" id="GO:0005886">
    <property type="term" value="C:plasma membrane"/>
    <property type="evidence" value="ECO:0007669"/>
    <property type="project" value="UniProtKB-SubCell"/>
</dbReference>
<keyword evidence="3" id="KW-1003">Cell membrane</keyword>
<reference evidence="11 12" key="1">
    <citation type="submission" date="2019-11" db="EMBL/GenBank/DDBJ databases">
        <title>Comparative genomics of hydrocarbon-degrading Desulfosarcina strains.</title>
        <authorList>
            <person name="Watanabe M."/>
            <person name="Kojima H."/>
            <person name="Fukui M."/>
        </authorList>
    </citation>
    <scope>NUCLEOTIDE SEQUENCE [LARGE SCALE GENOMIC DNA]</scope>
    <source>
        <strain evidence="11 12">PL12</strain>
    </source>
</reference>
<dbReference type="InterPro" id="IPR055348">
    <property type="entry name" value="DctQ"/>
</dbReference>
<dbReference type="Pfam" id="PF04290">
    <property type="entry name" value="DctQ"/>
    <property type="match status" value="1"/>
</dbReference>
<keyword evidence="7 9" id="KW-0472">Membrane</keyword>
<dbReference type="EMBL" id="AP021874">
    <property type="protein sequence ID" value="BBO67998.1"/>
    <property type="molecule type" value="Genomic_DNA"/>
</dbReference>
<keyword evidence="6 9" id="KW-1133">Transmembrane helix</keyword>
<dbReference type="GO" id="GO:0022857">
    <property type="term" value="F:transmembrane transporter activity"/>
    <property type="evidence" value="ECO:0007669"/>
    <property type="project" value="TreeGrafter"/>
</dbReference>
<dbReference type="InterPro" id="IPR007387">
    <property type="entry name" value="TRAP_DctQ"/>
</dbReference>
<dbReference type="GO" id="GO:0015740">
    <property type="term" value="P:C4-dicarboxylate transport"/>
    <property type="evidence" value="ECO:0007669"/>
    <property type="project" value="TreeGrafter"/>
</dbReference>
<evidence type="ECO:0000256" key="8">
    <source>
        <dbReference type="ARBA" id="ARBA00038436"/>
    </source>
</evidence>
<organism evidence="11 12">
    <name type="scientific">Desulfosarcina alkanivorans</name>
    <dbReference type="NCBI Taxonomy" id="571177"/>
    <lineage>
        <taxon>Bacteria</taxon>
        <taxon>Pseudomonadati</taxon>
        <taxon>Thermodesulfobacteriota</taxon>
        <taxon>Desulfobacteria</taxon>
        <taxon>Desulfobacterales</taxon>
        <taxon>Desulfosarcinaceae</taxon>
        <taxon>Desulfosarcina</taxon>
    </lineage>
</organism>
<feature type="transmembrane region" description="Helical" evidence="9">
    <location>
        <begin position="66"/>
        <end position="88"/>
    </location>
</feature>
<evidence type="ECO:0000256" key="6">
    <source>
        <dbReference type="ARBA" id="ARBA00022989"/>
    </source>
</evidence>
<feature type="transmembrane region" description="Helical" evidence="9">
    <location>
        <begin position="108"/>
        <end position="129"/>
    </location>
</feature>
<evidence type="ECO:0000256" key="5">
    <source>
        <dbReference type="ARBA" id="ARBA00022692"/>
    </source>
</evidence>
<evidence type="ECO:0000256" key="9">
    <source>
        <dbReference type="SAM" id="Phobius"/>
    </source>
</evidence>
<keyword evidence="12" id="KW-1185">Reference proteome</keyword>
<proteinExistence type="inferred from homology"/>
<keyword evidence="5 9" id="KW-0812">Transmembrane</keyword>